<keyword evidence="1" id="KW-1133">Transmembrane helix</keyword>
<dbReference type="EMBL" id="GADI01008030">
    <property type="protein sequence ID" value="JAA65778.1"/>
    <property type="molecule type" value="mRNA"/>
</dbReference>
<dbReference type="AlphaFoldDB" id="A0A0K8R4H1"/>
<accession>A0A0K8R4H1</accession>
<organism evidence="2">
    <name type="scientific">Ixodes ricinus</name>
    <name type="common">Common tick</name>
    <name type="synonym">Acarus ricinus</name>
    <dbReference type="NCBI Taxonomy" id="34613"/>
    <lineage>
        <taxon>Eukaryota</taxon>
        <taxon>Metazoa</taxon>
        <taxon>Ecdysozoa</taxon>
        <taxon>Arthropoda</taxon>
        <taxon>Chelicerata</taxon>
        <taxon>Arachnida</taxon>
        <taxon>Acari</taxon>
        <taxon>Parasitiformes</taxon>
        <taxon>Ixodida</taxon>
        <taxon>Ixodoidea</taxon>
        <taxon>Ixodidae</taxon>
        <taxon>Ixodinae</taxon>
        <taxon>Ixodes</taxon>
    </lineage>
</organism>
<protein>
    <submittedName>
        <fullName evidence="2">Uncharacterized protein</fullName>
    </submittedName>
</protein>
<keyword evidence="1" id="KW-0812">Transmembrane</keyword>
<reference evidence="2" key="1">
    <citation type="submission" date="2012-12" db="EMBL/GenBank/DDBJ databases">
        <title>Identification and characterization of a phenylalanine ammonia-lyase gene family in Isatis indigotica Fort.</title>
        <authorList>
            <person name="Liu Q."/>
            <person name="Chen J."/>
            <person name="Zhou X."/>
            <person name="Di P."/>
            <person name="Xiao Y."/>
            <person name="Xuan H."/>
            <person name="Zhang L."/>
            <person name="Chen W."/>
        </authorList>
    </citation>
    <scope>NUCLEOTIDE SEQUENCE</scope>
    <source>
        <tissue evidence="2">Salivary gland</tissue>
    </source>
</reference>
<evidence type="ECO:0000313" key="2">
    <source>
        <dbReference type="EMBL" id="JAA65778.1"/>
    </source>
</evidence>
<name>A0A0K8R4H1_IXORI</name>
<keyword evidence="1" id="KW-0472">Membrane</keyword>
<proteinExistence type="evidence at transcript level"/>
<evidence type="ECO:0000256" key="1">
    <source>
        <dbReference type="SAM" id="Phobius"/>
    </source>
</evidence>
<sequence>MQFVNICLNFVVTQSRTGRSPLLTINFVFVFVTYPITPCSLLLGYNSPKYSSRTSPTSFFVYQAISSPRRHPMMCVIVYRNFSSFASVVTVFTIDGKNYSLPINSKQATAINKTKSKLKGKERKEPNSR</sequence>
<feature type="transmembrane region" description="Helical" evidence="1">
    <location>
        <begin position="23"/>
        <end position="45"/>
    </location>
</feature>